<geneLocation type="plasmid" evidence="2 3">
    <name>unnamed1</name>
</geneLocation>
<evidence type="ECO:0000256" key="1">
    <source>
        <dbReference type="SAM" id="Phobius"/>
    </source>
</evidence>
<keyword evidence="1" id="KW-1133">Transmembrane helix</keyword>
<protein>
    <submittedName>
        <fullName evidence="2">Uncharacterized protein</fullName>
    </submittedName>
</protein>
<evidence type="ECO:0000313" key="3">
    <source>
        <dbReference type="Proteomes" id="UP000245629"/>
    </source>
</evidence>
<keyword evidence="2" id="KW-0614">Plasmid</keyword>
<keyword evidence="1" id="KW-0812">Transmembrane</keyword>
<accession>A0A2S2CXG1</accession>
<keyword evidence="1" id="KW-0472">Membrane</keyword>
<dbReference type="OrthoDB" id="8486000at2"/>
<dbReference type="RefSeq" id="WP_109331993.1">
    <property type="nucleotide sequence ID" value="NZ_CP029356.1"/>
</dbReference>
<proteinExistence type="predicted"/>
<name>A0A2S2CXG1_9PROT</name>
<gene>
    <name evidence="2" type="ORF">DEW08_24105</name>
</gene>
<dbReference type="KEGG" id="azz:DEW08_24105"/>
<dbReference type="AlphaFoldDB" id="A0A2S2CXG1"/>
<sequence length="131" mass="14373">MTATTDTAAAVQEWLARRRDIDIARSLRRLFHESGAKPSGWRSRRDKAVVMADAELAAFLKSVAAAGPDGWREEIDRVRLRQVKAARKRGRKPEGVSAPALSLAAIVGLLPTWRAWGRMLIDAGKVPSMGN</sequence>
<dbReference type="EMBL" id="CP029356">
    <property type="protein sequence ID" value="AWK89090.1"/>
    <property type="molecule type" value="Genomic_DNA"/>
</dbReference>
<dbReference type="Proteomes" id="UP000245629">
    <property type="component" value="Plasmid unnamed1"/>
</dbReference>
<reference evidence="3" key="1">
    <citation type="submission" date="2018-05" db="EMBL/GenBank/DDBJ databases">
        <title>Azospirillum thermophila sp. nov., a novel isolated from hot spring.</title>
        <authorList>
            <person name="Zhao Z."/>
        </authorList>
    </citation>
    <scope>NUCLEOTIDE SEQUENCE [LARGE SCALE GENOMIC DNA]</scope>
    <source>
        <strain evidence="3">CFH 70021</strain>
        <plasmid evidence="3">unnamed1</plasmid>
    </source>
</reference>
<feature type="transmembrane region" description="Helical" evidence="1">
    <location>
        <begin position="96"/>
        <end position="116"/>
    </location>
</feature>
<organism evidence="2 3">
    <name type="scientific">Azospirillum thermophilum</name>
    <dbReference type="NCBI Taxonomy" id="2202148"/>
    <lineage>
        <taxon>Bacteria</taxon>
        <taxon>Pseudomonadati</taxon>
        <taxon>Pseudomonadota</taxon>
        <taxon>Alphaproteobacteria</taxon>
        <taxon>Rhodospirillales</taxon>
        <taxon>Azospirillaceae</taxon>
        <taxon>Azospirillum</taxon>
    </lineage>
</organism>
<keyword evidence="3" id="KW-1185">Reference proteome</keyword>
<evidence type="ECO:0000313" key="2">
    <source>
        <dbReference type="EMBL" id="AWK89090.1"/>
    </source>
</evidence>